<evidence type="ECO:0000313" key="5">
    <source>
        <dbReference type="EMBL" id="QJY47813.1"/>
    </source>
</evidence>
<dbReference type="InterPro" id="IPR036388">
    <property type="entry name" value="WH-like_DNA-bd_sf"/>
</dbReference>
<sequence length="123" mass="12831">MTMSGETSAPPRQELVPAAALFHSLSDTTRLAIVQRLAAGEARVVDLTVRLGLAQSTVSAHLACLRDCGLVQGRPEGRQMFYALTRPELLDLLAAAQTLLGATGSAVALCPNFGAEVSGVRGE</sequence>
<evidence type="ECO:0000313" key="6">
    <source>
        <dbReference type="Proteomes" id="UP000505377"/>
    </source>
</evidence>
<dbReference type="KEGG" id="pbro:HOP40_19995"/>
<evidence type="ECO:0000256" key="3">
    <source>
        <dbReference type="ARBA" id="ARBA00023163"/>
    </source>
</evidence>
<dbReference type="CDD" id="cd00090">
    <property type="entry name" value="HTH_ARSR"/>
    <property type="match status" value="1"/>
</dbReference>
<evidence type="ECO:0000256" key="1">
    <source>
        <dbReference type="ARBA" id="ARBA00023015"/>
    </source>
</evidence>
<feature type="domain" description="HTH arsR-type" evidence="4">
    <location>
        <begin position="10"/>
        <end position="104"/>
    </location>
</feature>
<dbReference type="Pfam" id="PF01022">
    <property type="entry name" value="HTH_5"/>
    <property type="match status" value="1"/>
</dbReference>
<accession>A0A6M6JKW5</accession>
<gene>
    <name evidence="5" type="ORF">HOP40_19995</name>
</gene>
<proteinExistence type="predicted"/>
<keyword evidence="3" id="KW-0804">Transcription</keyword>
<reference evidence="5 6" key="1">
    <citation type="submission" date="2020-05" db="EMBL/GenBank/DDBJ databases">
        <authorList>
            <person name="Mo P."/>
        </authorList>
    </citation>
    <scope>NUCLEOTIDE SEQUENCE [LARGE SCALE GENOMIC DNA]</scope>
    <source>
        <strain evidence="5 6">Gen01</strain>
    </source>
</reference>
<dbReference type="Gene3D" id="1.10.10.10">
    <property type="entry name" value="Winged helix-like DNA-binding domain superfamily/Winged helix DNA-binding domain"/>
    <property type="match status" value="1"/>
</dbReference>
<keyword evidence="2" id="KW-0238">DNA-binding</keyword>
<dbReference type="EMBL" id="CP053564">
    <property type="protein sequence ID" value="QJY47813.1"/>
    <property type="molecule type" value="Genomic_DNA"/>
</dbReference>
<evidence type="ECO:0000256" key="2">
    <source>
        <dbReference type="ARBA" id="ARBA00023125"/>
    </source>
</evidence>
<dbReference type="GO" id="GO:0003677">
    <property type="term" value="F:DNA binding"/>
    <property type="evidence" value="ECO:0007669"/>
    <property type="project" value="UniProtKB-KW"/>
</dbReference>
<dbReference type="RefSeq" id="WP_172160841.1">
    <property type="nucleotide sequence ID" value="NZ_CP053564.1"/>
</dbReference>
<protein>
    <submittedName>
        <fullName evidence="5">Winged helix-turn-helix transcriptional regulator</fullName>
    </submittedName>
</protein>
<dbReference type="PROSITE" id="PS50987">
    <property type="entry name" value="HTH_ARSR_2"/>
    <property type="match status" value="1"/>
</dbReference>
<dbReference type="InterPro" id="IPR011991">
    <property type="entry name" value="ArsR-like_HTH"/>
</dbReference>
<dbReference type="InterPro" id="IPR036390">
    <property type="entry name" value="WH_DNA-bd_sf"/>
</dbReference>
<keyword evidence="6" id="KW-1185">Reference proteome</keyword>
<dbReference type="SUPFAM" id="SSF46785">
    <property type="entry name" value="Winged helix' DNA-binding domain"/>
    <property type="match status" value="1"/>
</dbReference>
<dbReference type="PANTHER" id="PTHR33154">
    <property type="entry name" value="TRANSCRIPTIONAL REGULATOR, ARSR FAMILY"/>
    <property type="match status" value="1"/>
</dbReference>
<dbReference type="GO" id="GO:0003700">
    <property type="term" value="F:DNA-binding transcription factor activity"/>
    <property type="evidence" value="ECO:0007669"/>
    <property type="project" value="InterPro"/>
</dbReference>
<dbReference type="InterPro" id="IPR051081">
    <property type="entry name" value="HTH_MetalResp_TranReg"/>
</dbReference>
<dbReference type="AlphaFoldDB" id="A0A6M6JKW5"/>
<dbReference type="Proteomes" id="UP000505377">
    <property type="component" value="Chromosome"/>
</dbReference>
<dbReference type="SMART" id="SM00418">
    <property type="entry name" value="HTH_ARSR"/>
    <property type="match status" value="1"/>
</dbReference>
<dbReference type="InterPro" id="IPR001845">
    <property type="entry name" value="HTH_ArsR_DNA-bd_dom"/>
</dbReference>
<name>A0A6M6JKW5_9PSEU</name>
<dbReference type="PRINTS" id="PR00778">
    <property type="entry name" value="HTHARSR"/>
</dbReference>
<organism evidence="5 6">
    <name type="scientific">Pseudonocardia broussonetiae</name>
    <dbReference type="NCBI Taxonomy" id="2736640"/>
    <lineage>
        <taxon>Bacteria</taxon>
        <taxon>Bacillati</taxon>
        <taxon>Actinomycetota</taxon>
        <taxon>Actinomycetes</taxon>
        <taxon>Pseudonocardiales</taxon>
        <taxon>Pseudonocardiaceae</taxon>
        <taxon>Pseudonocardia</taxon>
    </lineage>
</organism>
<dbReference type="NCBIfam" id="NF033788">
    <property type="entry name" value="HTH_metalloreg"/>
    <property type="match status" value="1"/>
</dbReference>
<evidence type="ECO:0000259" key="4">
    <source>
        <dbReference type="PROSITE" id="PS50987"/>
    </source>
</evidence>
<dbReference type="PANTHER" id="PTHR33154:SF33">
    <property type="entry name" value="TRANSCRIPTIONAL REPRESSOR SDPR"/>
    <property type="match status" value="1"/>
</dbReference>
<keyword evidence="1" id="KW-0805">Transcription regulation</keyword>